<evidence type="ECO:0000256" key="7">
    <source>
        <dbReference type="ARBA" id="ARBA00022801"/>
    </source>
</evidence>
<dbReference type="SUPFAM" id="SSF56219">
    <property type="entry name" value="DNase I-like"/>
    <property type="match status" value="1"/>
</dbReference>
<feature type="domain" description="Endonuclease/exonuclease/phosphatase" evidence="12">
    <location>
        <begin position="16"/>
        <end position="269"/>
    </location>
</feature>
<dbReference type="Proteomes" id="UP000807306">
    <property type="component" value="Unassembled WGS sequence"/>
</dbReference>
<keyword evidence="6" id="KW-0227">DNA damage</keyword>
<protein>
    <submittedName>
        <fullName evidence="13">Endonuclease/exonuclease/phosphatase</fullName>
    </submittedName>
</protein>
<feature type="compositionally biased region" description="Gly residues" evidence="11">
    <location>
        <begin position="427"/>
        <end position="438"/>
    </location>
</feature>
<dbReference type="InterPro" id="IPR036691">
    <property type="entry name" value="Endo/exonu/phosph_ase_sf"/>
</dbReference>
<dbReference type="GO" id="GO:0003697">
    <property type="term" value="F:single-stranded DNA binding"/>
    <property type="evidence" value="ECO:0007669"/>
    <property type="project" value="TreeGrafter"/>
</dbReference>
<dbReference type="CDD" id="cd09080">
    <property type="entry name" value="TDP2"/>
    <property type="match status" value="1"/>
</dbReference>
<keyword evidence="4" id="KW-0540">Nuclease</keyword>
<feature type="compositionally biased region" description="Low complexity" evidence="11">
    <location>
        <begin position="439"/>
        <end position="463"/>
    </location>
</feature>
<dbReference type="GO" id="GO:0070260">
    <property type="term" value="F:5'-tyrosyl-DNA phosphodiesterase activity"/>
    <property type="evidence" value="ECO:0007669"/>
    <property type="project" value="TreeGrafter"/>
</dbReference>
<dbReference type="EMBL" id="MU157827">
    <property type="protein sequence ID" value="KAF9533774.1"/>
    <property type="molecule type" value="Genomic_DNA"/>
</dbReference>
<feature type="compositionally biased region" description="Low complexity" evidence="11">
    <location>
        <begin position="470"/>
        <end position="491"/>
    </location>
</feature>
<proteinExistence type="predicted"/>
<organism evidence="13 14">
    <name type="scientific">Crepidotus variabilis</name>
    <dbReference type="NCBI Taxonomy" id="179855"/>
    <lineage>
        <taxon>Eukaryota</taxon>
        <taxon>Fungi</taxon>
        <taxon>Dikarya</taxon>
        <taxon>Basidiomycota</taxon>
        <taxon>Agaricomycotina</taxon>
        <taxon>Agaricomycetes</taxon>
        <taxon>Agaricomycetidae</taxon>
        <taxon>Agaricales</taxon>
        <taxon>Agaricineae</taxon>
        <taxon>Crepidotaceae</taxon>
        <taxon>Crepidotus</taxon>
    </lineage>
</organism>
<keyword evidence="8" id="KW-0460">Magnesium</keyword>
<evidence type="ECO:0000256" key="6">
    <source>
        <dbReference type="ARBA" id="ARBA00022763"/>
    </source>
</evidence>
<name>A0A9P6ERL2_9AGAR</name>
<dbReference type="AlphaFoldDB" id="A0A9P6ERL2"/>
<sequence>MELEERKPYCTQVKIITWNVDMMSPHPEERLTTVLRHIEMDVLKCKNLSSPPEPCCILLQEVKDTVIPRLLEDEWVRRWFVVTPFTKDKWPEEAWYGNITLVSRSLHIAECHILHYGLTAMQRTALCVKLKLNHPGTHEKAIISIVNTHLESLKDGAIARPKQMEMCARFLRLRGVHGGIVAGDMNSISPEDGTIGKEVGLRDAWRQGDVEDGKTWGFQGQNEGKFPTNRLDKIFYLAGMGYKVEEPRRIGVGLKIRPGEEDEHWVSDHYGLETTLQMLKPRSNSAFFVSRNSLPHNHEVRYFRFRRRRSGRYCQCSTAWYQHPVSLNVLAKVSNIKLNPLNRSTTGVVVCQPLLLQWQGGQCDVVPGGDPSGTALIDFGKQTGNQLTWTVNVTTGTSIVLTIKDQTGTTAQSAPFSPTGTDTSCIGNGGGSSGGSSGSGSSASGSPSTTAGTTPKPATTTTTGAGGSSGSSTKPAGSGSSAGASTAPKPSNAASALGVQAGLLGAVSAAIFALVA</sequence>
<dbReference type="PANTHER" id="PTHR15822:SF4">
    <property type="entry name" value="TYROSYL-DNA PHOSPHODIESTERASE 2"/>
    <property type="match status" value="1"/>
</dbReference>
<dbReference type="GO" id="GO:0004519">
    <property type="term" value="F:endonuclease activity"/>
    <property type="evidence" value="ECO:0007669"/>
    <property type="project" value="UniProtKB-KW"/>
</dbReference>
<gene>
    <name evidence="13" type="ORF">CPB83DRAFT_756884</name>
</gene>
<dbReference type="GO" id="GO:0046872">
    <property type="term" value="F:metal ion binding"/>
    <property type="evidence" value="ECO:0007669"/>
    <property type="project" value="UniProtKB-KW"/>
</dbReference>
<dbReference type="GO" id="GO:0005737">
    <property type="term" value="C:cytoplasm"/>
    <property type="evidence" value="ECO:0007669"/>
    <property type="project" value="TreeGrafter"/>
</dbReference>
<dbReference type="Gene3D" id="3.60.10.10">
    <property type="entry name" value="Endonuclease/exonuclease/phosphatase"/>
    <property type="match status" value="1"/>
</dbReference>
<keyword evidence="9" id="KW-0234">DNA repair</keyword>
<dbReference type="InterPro" id="IPR051547">
    <property type="entry name" value="TDP2-like"/>
</dbReference>
<evidence type="ECO:0000256" key="4">
    <source>
        <dbReference type="ARBA" id="ARBA00022722"/>
    </source>
</evidence>
<dbReference type="GO" id="GO:0006302">
    <property type="term" value="P:double-strand break repair"/>
    <property type="evidence" value="ECO:0007669"/>
    <property type="project" value="TreeGrafter"/>
</dbReference>
<evidence type="ECO:0000313" key="14">
    <source>
        <dbReference type="Proteomes" id="UP000807306"/>
    </source>
</evidence>
<evidence type="ECO:0000256" key="8">
    <source>
        <dbReference type="ARBA" id="ARBA00022842"/>
    </source>
</evidence>
<evidence type="ECO:0000313" key="13">
    <source>
        <dbReference type="EMBL" id="KAF9533774.1"/>
    </source>
</evidence>
<dbReference type="InterPro" id="IPR005135">
    <property type="entry name" value="Endo/exonuclease/phosphatase"/>
</dbReference>
<comment type="caution">
    <text evidence="13">The sequence shown here is derived from an EMBL/GenBank/DDBJ whole genome shotgun (WGS) entry which is preliminary data.</text>
</comment>
<dbReference type="OrthoDB" id="9975959at2759"/>
<keyword evidence="10" id="KW-0539">Nucleus</keyword>
<feature type="region of interest" description="Disordered" evidence="11">
    <location>
        <begin position="407"/>
        <end position="492"/>
    </location>
</feature>
<evidence type="ECO:0000256" key="9">
    <source>
        <dbReference type="ARBA" id="ARBA00023204"/>
    </source>
</evidence>
<keyword evidence="7" id="KW-0378">Hydrolase</keyword>
<keyword evidence="14" id="KW-1185">Reference proteome</keyword>
<evidence type="ECO:0000256" key="2">
    <source>
        <dbReference type="ARBA" id="ARBA00001946"/>
    </source>
</evidence>
<evidence type="ECO:0000256" key="3">
    <source>
        <dbReference type="ARBA" id="ARBA00004322"/>
    </source>
</evidence>
<accession>A0A9P6ERL2</accession>
<comment type="cofactor">
    <cofactor evidence="2">
        <name>Mg(2+)</name>
        <dbReference type="ChEBI" id="CHEBI:18420"/>
    </cofactor>
</comment>
<evidence type="ECO:0000256" key="10">
    <source>
        <dbReference type="ARBA" id="ARBA00023242"/>
    </source>
</evidence>
<dbReference type="Pfam" id="PF03372">
    <property type="entry name" value="Exo_endo_phos"/>
    <property type="match status" value="1"/>
</dbReference>
<keyword evidence="5" id="KW-0479">Metal-binding</keyword>
<dbReference type="PANTHER" id="PTHR15822">
    <property type="entry name" value="TRAF AND TNF RECEPTOR-ASSOCIATED PROTEIN"/>
    <property type="match status" value="1"/>
</dbReference>
<keyword evidence="13" id="KW-0255">Endonuclease</keyword>
<reference evidence="13" key="1">
    <citation type="submission" date="2020-11" db="EMBL/GenBank/DDBJ databases">
        <authorList>
            <consortium name="DOE Joint Genome Institute"/>
            <person name="Ahrendt S."/>
            <person name="Riley R."/>
            <person name="Andreopoulos W."/>
            <person name="Labutti K."/>
            <person name="Pangilinan J."/>
            <person name="Ruiz-Duenas F.J."/>
            <person name="Barrasa J.M."/>
            <person name="Sanchez-Garcia M."/>
            <person name="Camarero S."/>
            <person name="Miyauchi S."/>
            <person name="Serrano A."/>
            <person name="Linde D."/>
            <person name="Babiker R."/>
            <person name="Drula E."/>
            <person name="Ayuso-Fernandez I."/>
            <person name="Pacheco R."/>
            <person name="Padilla G."/>
            <person name="Ferreira P."/>
            <person name="Barriuso J."/>
            <person name="Kellner H."/>
            <person name="Castanera R."/>
            <person name="Alfaro M."/>
            <person name="Ramirez L."/>
            <person name="Pisabarro A.G."/>
            <person name="Kuo A."/>
            <person name="Tritt A."/>
            <person name="Lipzen A."/>
            <person name="He G."/>
            <person name="Yan M."/>
            <person name="Ng V."/>
            <person name="Cullen D."/>
            <person name="Martin F."/>
            <person name="Rosso M.-N."/>
            <person name="Henrissat B."/>
            <person name="Hibbett D."/>
            <person name="Martinez A.T."/>
            <person name="Grigoriev I.V."/>
        </authorList>
    </citation>
    <scope>NUCLEOTIDE SEQUENCE</scope>
    <source>
        <strain evidence="13">CBS 506.95</strain>
    </source>
</reference>
<comment type="subcellular location">
    <subcellularLocation>
        <location evidence="3">Nucleus</location>
        <location evidence="3">PML body</location>
    </subcellularLocation>
</comment>
<evidence type="ECO:0000256" key="5">
    <source>
        <dbReference type="ARBA" id="ARBA00022723"/>
    </source>
</evidence>
<comment type="cofactor">
    <cofactor evidence="1">
        <name>Mn(2+)</name>
        <dbReference type="ChEBI" id="CHEBI:29035"/>
    </cofactor>
</comment>
<evidence type="ECO:0000256" key="11">
    <source>
        <dbReference type="SAM" id="MobiDB-lite"/>
    </source>
</evidence>
<feature type="compositionally biased region" description="Polar residues" evidence="11">
    <location>
        <begin position="407"/>
        <end position="426"/>
    </location>
</feature>
<evidence type="ECO:0000259" key="12">
    <source>
        <dbReference type="Pfam" id="PF03372"/>
    </source>
</evidence>
<evidence type="ECO:0000256" key="1">
    <source>
        <dbReference type="ARBA" id="ARBA00001936"/>
    </source>
</evidence>